<organism evidence="2 3">
    <name type="scientific">Effrenium voratum</name>
    <dbReference type="NCBI Taxonomy" id="2562239"/>
    <lineage>
        <taxon>Eukaryota</taxon>
        <taxon>Sar</taxon>
        <taxon>Alveolata</taxon>
        <taxon>Dinophyceae</taxon>
        <taxon>Suessiales</taxon>
        <taxon>Symbiodiniaceae</taxon>
        <taxon>Effrenium</taxon>
    </lineage>
</organism>
<proteinExistence type="predicted"/>
<dbReference type="Proteomes" id="UP001178507">
    <property type="component" value="Unassembled WGS sequence"/>
</dbReference>
<gene>
    <name evidence="2" type="ORF">EVOR1521_LOCUS31277</name>
</gene>
<evidence type="ECO:0000256" key="1">
    <source>
        <dbReference type="SAM" id="MobiDB-lite"/>
    </source>
</evidence>
<protein>
    <submittedName>
        <fullName evidence="2">Uncharacterized protein</fullName>
    </submittedName>
</protein>
<reference evidence="2" key="1">
    <citation type="submission" date="2023-08" db="EMBL/GenBank/DDBJ databases">
        <authorList>
            <person name="Chen Y."/>
            <person name="Shah S."/>
            <person name="Dougan E. K."/>
            <person name="Thang M."/>
            <person name="Chan C."/>
        </authorList>
    </citation>
    <scope>NUCLEOTIDE SEQUENCE</scope>
</reference>
<accession>A0AA36NMZ1</accession>
<dbReference type="EMBL" id="CAUJNA010003817">
    <property type="protein sequence ID" value="CAJ1410453.1"/>
    <property type="molecule type" value="Genomic_DNA"/>
</dbReference>
<name>A0AA36NMZ1_9DINO</name>
<feature type="region of interest" description="Disordered" evidence="1">
    <location>
        <begin position="162"/>
        <end position="192"/>
    </location>
</feature>
<feature type="compositionally biased region" description="Basic and acidic residues" evidence="1">
    <location>
        <begin position="162"/>
        <end position="181"/>
    </location>
</feature>
<evidence type="ECO:0000313" key="2">
    <source>
        <dbReference type="EMBL" id="CAJ1410453.1"/>
    </source>
</evidence>
<evidence type="ECO:0000313" key="3">
    <source>
        <dbReference type="Proteomes" id="UP001178507"/>
    </source>
</evidence>
<sequence>MFDLDGLEQVDPVALEVNFNIDGDVLSMRCPREGVTPHDVQKSFEQRGVLYANRIRFVLTDDGTRTLNPRSDTLPLTPAVIKLEGPGSVLTAVKAILGGGARPAASKEAKPPKKAGLGPVQRSAFRGYQAELHCRHAETEAEYLQAANERRRSREEFLRNVEVRRKEEQDRWAREEAEWANRRRGQLPQGRS</sequence>
<comment type="caution">
    <text evidence="2">The sequence shown here is derived from an EMBL/GenBank/DDBJ whole genome shotgun (WGS) entry which is preliminary data.</text>
</comment>
<keyword evidence="3" id="KW-1185">Reference proteome</keyword>
<dbReference type="AlphaFoldDB" id="A0AA36NMZ1"/>